<organism evidence="1 2">
    <name type="scientific">Paraburkholderia phenazinium</name>
    <dbReference type="NCBI Taxonomy" id="60549"/>
    <lineage>
        <taxon>Bacteria</taxon>
        <taxon>Pseudomonadati</taxon>
        <taxon>Pseudomonadota</taxon>
        <taxon>Betaproteobacteria</taxon>
        <taxon>Burkholderiales</taxon>
        <taxon>Burkholderiaceae</taxon>
        <taxon>Paraburkholderia</taxon>
    </lineage>
</organism>
<name>A0A1N6EE26_9BURK</name>
<dbReference type="Proteomes" id="UP000184693">
    <property type="component" value="Unassembled WGS sequence"/>
</dbReference>
<sequence>MATPLHLWLKDDGGADIRGSSEVLGREGSIEVLSLTHGIHTPSDSHTGMLMGARSHHPLTIEKEIDRASISHASP</sequence>
<dbReference type="Pfam" id="PF05638">
    <property type="entry name" value="T6SS_HCP"/>
    <property type="match status" value="1"/>
</dbReference>
<dbReference type="InterPro" id="IPR008514">
    <property type="entry name" value="T6SS_Hcp"/>
</dbReference>
<gene>
    <name evidence="1" type="ORF">SAMN05444168_0519</name>
</gene>
<dbReference type="InterPro" id="IPR036624">
    <property type="entry name" value="Hcp1-lik_sf"/>
</dbReference>
<dbReference type="AlphaFoldDB" id="A0A1N6EE26"/>
<dbReference type="Gene3D" id="2.30.110.20">
    <property type="entry name" value="Hcp1-like"/>
    <property type="match status" value="1"/>
</dbReference>
<evidence type="ECO:0000313" key="1">
    <source>
        <dbReference type="EMBL" id="SIN81302.1"/>
    </source>
</evidence>
<protein>
    <submittedName>
        <fullName evidence="1">Type VI secretion system effector, Hcp1 family</fullName>
    </submittedName>
</protein>
<dbReference type="RefSeq" id="WP_254368723.1">
    <property type="nucleotide sequence ID" value="NZ_FSRM01000001.1"/>
</dbReference>
<accession>A0A1N6EE26</accession>
<proteinExistence type="predicted"/>
<dbReference type="EMBL" id="FSRM01000001">
    <property type="protein sequence ID" value="SIN81302.1"/>
    <property type="molecule type" value="Genomic_DNA"/>
</dbReference>
<evidence type="ECO:0000313" key="2">
    <source>
        <dbReference type="Proteomes" id="UP000184693"/>
    </source>
</evidence>
<dbReference type="SUPFAM" id="SSF141452">
    <property type="entry name" value="Hcp1-like"/>
    <property type="match status" value="1"/>
</dbReference>
<reference evidence="1 2" key="1">
    <citation type="submission" date="2016-11" db="EMBL/GenBank/DDBJ databases">
        <authorList>
            <person name="Jaros S."/>
            <person name="Januszkiewicz K."/>
            <person name="Wedrychowicz H."/>
        </authorList>
    </citation>
    <scope>NUCLEOTIDE SEQUENCE [LARGE SCALE GENOMIC DNA]</scope>
    <source>
        <strain evidence="1 2">GAS86</strain>
    </source>
</reference>